<keyword evidence="2" id="KW-1185">Reference proteome</keyword>
<gene>
    <name evidence="1" type="ORF">Pint_33957</name>
</gene>
<organism evidence="1 2">
    <name type="scientific">Pistacia integerrima</name>
    <dbReference type="NCBI Taxonomy" id="434235"/>
    <lineage>
        <taxon>Eukaryota</taxon>
        <taxon>Viridiplantae</taxon>
        <taxon>Streptophyta</taxon>
        <taxon>Embryophyta</taxon>
        <taxon>Tracheophyta</taxon>
        <taxon>Spermatophyta</taxon>
        <taxon>Magnoliopsida</taxon>
        <taxon>eudicotyledons</taxon>
        <taxon>Gunneridae</taxon>
        <taxon>Pentapetalae</taxon>
        <taxon>rosids</taxon>
        <taxon>malvids</taxon>
        <taxon>Sapindales</taxon>
        <taxon>Anacardiaceae</taxon>
        <taxon>Pistacia</taxon>
    </lineage>
</organism>
<protein>
    <submittedName>
        <fullName evidence="1">Uncharacterized protein</fullName>
    </submittedName>
</protein>
<proteinExistence type="predicted"/>
<evidence type="ECO:0000313" key="2">
    <source>
        <dbReference type="Proteomes" id="UP001163603"/>
    </source>
</evidence>
<sequence length="86" mass="10138">MQLEIYNIFQRPDDLWAIHSRPVFLRPHKKHNPSWIAIQKVPICRVHRACVEREIMSLLDHPFLPTLCVLSSILMLSVYAFIFIAL</sequence>
<accession>A0ACC0X6C5</accession>
<reference evidence="2" key="1">
    <citation type="journal article" date="2023" name="G3 (Bethesda)">
        <title>Genome assembly and association tests identify interacting loci associated with vigor, precocity, and sex in interspecific pistachio rootstocks.</title>
        <authorList>
            <person name="Palmer W."/>
            <person name="Jacygrad E."/>
            <person name="Sagayaradj S."/>
            <person name="Cavanaugh K."/>
            <person name="Han R."/>
            <person name="Bertier L."/>
            <person name="Beede B."/>
            <person name="Kafkas S."/>
            <person name="Golino D."/>
            <person name="Preece J."/>
            <person name="Michelmore R."/>
        </authorList>
    </citation>
    <scope>NUCLEOTIDE SEQUENCE [LARGE SCALE GENOMIC DNA]</scope>
</reference>
<name>A0ACC0X6C5_9ROSI</name>
<dbReference type="EMBL" id="CM047749">
    <property type="protein sequence ID" value="KAJ0010196.1"/>
    <property type="molecule type" value="Genomic_DNA"/>
</dbReference>
<comment type="caution">
    <text evidence="1">The sequence shown here is derived from an EMBL/GenBank/DDBJ whole genome shotgun (WGS) entry which is preliminary data.</text>
</comment>
<evidence type="ECO:0000313" key="1">
    <source>
        <dbReference type="EMBL" id="KAJ0010196.1"/>
    </source>
</evidence>
<dbReference type="Proteomes" id="UP001163603">
    <property type="component" value="Chromosome 14"/>
</dbReference>